<comment type="subcellular location">
    <subcellularLocation>
        <location evidence="1">Membrane</location>
        <topology evidence="1">Multi-pass membrane protein</topology>
    </subcellularLocation>
</comment>
<dbReference type="Pfam" id="PF09799">
    <property type="entry name" value="Transmemb_17"/>
    <property type="match status" value="1"/>
</dbReference>
<feature type="transmembrane region" description="Helical" evidence="5">
    <location>
        <begin position="569"/>
        <end position="587"/>
    </location>
</feature>
<proteinExistence type="predicted"/>
<sequence>MSVPAAFLILLWSSIAGSLPLAPAPPDFNADFSKRESDLMPVVGEDELQSLRHTGFQSVFLSFEQLHHLRQQNIGRNSATVTEEMAKIRNSIEDISEFSVDSNEVDEAINDITVPTDTNFKKSSKFNELAQIHNTDSSNKSFPPFAFSEDQQESETHVETVEVVPPTTTVILTTLPTTTPISTTRTTTHPTTTLKYVHIDSDVSVPRRTEITMSSTPMIARTSTVPIEITTTTLAPTTQFTTRYINFSSPSTTRYPHIFSSSTVRLPSAIPIPTYTTFASRLPQIFSTTPRPSRGPFTTEFTIDPIQKRSEGRTSLRDRIRSTSQLLNLLGDKIEGIDQKAASNGAEPKTGVLTNVYDRGEIKHRNYRMKQWGISGEGRQGVQTYDGQFSGVAYGATKQRGGGYGMRKKIGRRPWKGYKTRKLGEKRPDYMRPSTFVEKKTTVLDVEPYGSKRRGEWIRGVKVSERRNAVRRVSESQKSFAQALMESEEASMRQLKKTLRQIREVVKMKTSSATVESTTTARPAKIKRSSLVYQILLNLQKTLSLVYFLVVIILFFYKGTILPYPRYVRVMEFFIIIPFAPIEYLRINWGSRGNLLESTAFLTLSTILSFPVIIILVYLEFFQNYVLFIEEILTYVLGFFVILETLLSLVLSITFSSSG</sequence>
<dbReference type="AlphaFoldDB" id="A8WTY7"/>
<keyword evidence="3 5" id="KW-1133">Transmembrane helix</keyword>
<keyword evidence="6" id="KW-0732">Signal</keyword>
<gene>
    <name evidence="7 9" type="ORF">CBG02597</name>
    <name evidence="7" type="ORF">CBG_02597</name>
</gene>
<dbReference type="PANTHER" id="PTHR13531:SF0">
    <property type="entry name" value="GEO07735P1-RELATED"/>
    <property type="match status" value="1"/>
</dbReference>
<feature type="transmembrane region" description="Helical" evidence="5">
    <location>
        <begin position="599"/>
        <end position="621"/>
    </location>
</feature>
<dbReference type="STRING" id="6238.A8WTY7"/>
<dbReference type="PANTHER" id="PTHR13531">
    <property type="entry name" value="GEO07735P1-RELATED-RELATED"/>
    <property type="match status" value="1"/>
</dbReference>
<evidence type="ECO:0000313" key="8">
    <source>
        <dbReference type="Proteomes" id="UP000008549"/>
    </source>
</evidence>
<dbReference type="HOGENOM" id="CLU_498047_0_0_1"/>
<evidence type="ECO:0000313" key="9">
    <source>
        <dbReference type="WormBase" id="CBG02597"/>
    </source>
</evidence>
<dbReference type="InterPro" id="IPR019184">
    <property type="entry name" value="Uncharacterised_TM-17"/>
</dbReference>
<keyword evidence="2 5" id="KW-0812">Transmembrane</keyword>
<dbReference type="FunCoup" id="A8WTY7">
    <property type="interactions" value="1366"/>
</dbReference>
<dbReference type="GO" id="GO:0035869">
    <property type="term" value="C:ciliary transition zone"/>
    <property type="evidence" value="ECO:0000318"/>
    <property type="project" value="GO_Central"/>
</dbReference>
<protein>
    <submittedName>
        <fullName evidence="7">Protein CBG02597</fullName>
    </submittedName>
</protein>
<evidence type="ECO:0000256" key="2">
    <source>
        <dbReference type="ARBA" id="ARBA00022692"/>
    </source>
</evidence>
<name>A8WTY7_CAEBR</name>
<dbReference type="InParanoid" id="A8WTY7"/>
<accession>A8WTY7</accession>
<evidence type="ECO:0000256" key="5">
    <source>
        <dbReference type="SAM" id="Phobius"/>
    </source>
</evidence>
<reference evidence="7 8" key="2">
    <citation type="journal article" date="2011" name="PLoS Genet.">
        <title>Caenorhabditis briggsae recombinant inbred line genotypes reveal inter-strain incompatibility and the evolution of recombination.</title>
        <authorList>
            <person name="Ross J.A."/>
            <person name="Koboldt D.C."/>
            <person name="Staisch J.E."/>
            <person name="Chamberlin H.M."/>
            <person name="Gupta B.P."/>
            <person name="Miller R.D."/>
            <person name="Baird S.E."/>
            <person name="Haag E.S."/>
        </authorList>
    </citation>
    <scope>NUCLEOTIDE SEQUENCE [LARGE SCALE GENOMIC DNA]</scope>
    <source>
        <strain evidence="7 8">AF16</strain>
    </source>
</reference>
<reference evidence="7 8" key="1">
    <citation type="journal article" date="2003" name="PLoS Biol.">
        <title>The genome sequence of Caenorhabditis briggsae: a platform for comparative genomics.</title>
        <authorList>
            <person name="Stein L.D."/>
            <person name="Bao Z."/>
            <person name="Blasiar D."/>
            <person name="Blumenthal T."/>
            <person name="Brent M.R."/>
            <person name="Chen N."/>
            <person name="Chinwalla A."/>
            <person name="Clarke L."/>
            <person name="Clee C."/>
            <person name="Coghlan A."/>
            <person name="Coulson A."/>
            <person name="D'Eustachio P."/>
            <person name="Fitch D.H."/>
            <person name="Fulton L.A."/>
            <person name="Fulton R.E."/>
            <person name="Griffiths-Jones S."/>
            <person name="Harris T.W."/>
            <person name="Hillier L.W."/>
            <person name="Kamath R."/>
            <person name="Kuwabara P.E."/>
            <person name="Mardis E.R."/>
            <person name="Marra M.A."/>
            <person name="Miner T.L."/>
            <person name="Minx P."/>
            <person name="Mullikin J.C."/>
            <person name="Plumb R.W."/>
            <person name="Rogers J."/>
            <person name="Schein J.E."/>
            <person name="Sohrmann M."/>
            <person name="Spieth J."/>
            <person name="Stajich J.E."/>
            <person name="Wei C."/>
            <person name="Willey D."/>
            <person name="Wilson R.K."/>
            <person name="Durbin R."/>
            <person name="Waterston R.H."/>
        </authorList>
    </citation>
    <scope>NUCLEOTIDE SEQUENCE [LARGE SCALE GENOMIC DNA]</scope>
    <source>
        <strain evidence="7 8">AF16</strain>
    </source>
</reference>
<dbReference type="eggNOG" id="KOG4502">
    <property type="taxonomic scope" value="Eukaryota"/>
</dbReference>
<evidence type="ECO:0000256" key="3">
    <source>
        <dbReference type="ARBA" id="ARBA00022989"/>
    </source>
</evidence>
<dbReference type="Proteomes" id="UP000008549">
    <property type="component" value="Unassembled WGS sequence"/>
</dbReference>
<dbReference type="EMBL" id="HE601438">
    <property type="protein sequence ID" value="CAP23949.1"/>
    <property type="molecule type" value="Genomic_DNA"/>
</dbReference>
<dbReference type="GeneID" id="8572393"/>
<evidence type="ECO:0000313" key="7">
    <source>
        <dbReference type="EMBL" id="CAP23949.1"/>
    </source>
</evidence>
<keyword evidence="4 5" id="KW-0472">Membrane</keyword>
<feature type="signal peptide" evidence="6">
    <location>
        <begin position="1"/>
        <end position="18"/>
    </location>
</feature>
<dbReference type="GO" id="GO:0016020">
    <property type="term" value="C:membrane"/>
    <property type="evidence" value="ECO:0007669"/>
    <property type="project" value="UniProtKB-SubCell"/>
</dbReference>
<evidence type="ECO:0000256" key="6">
    <source>
        <dbReference type="SAM" id="SignalP"/>
    </source>
</evidence>
<feature type="transmembrane region" description="Helical" evidence="5">
    <location>
        <begin position="531"/>
        <end position="557"/>
    </location>
</feature>
<keyword evidence="8" id="KW-1185">Reference proteome</keyword>
<dbReference type="CTD" id="8572393"/>
<feature type="transmembrane region" description="Helical" evidence="5">
    <location>
        <begin position="633"/>
        <end position="655"/>
    </location>
</feature>
<dbReference type="RefSeq" id="XP_002630877.1">
    <property type="nucleotide sequence ID" value="XM_002630831.1"/>
</dbReference>
<feature type="chain" id="PRO_5002732028" evidence="6">
    <location>
        <begin position="19"/>
        <end position="659"/>
    </location>
</feature>
<dbReference type="KEGG" id="cbr:CBG_02597"/>
<evidence type="ECO:0000256" key="1">
    <source>
        <dbReference type="ARBA" id="ARBA00004141"/>
    </source>
</evidence>
<dbReference type="WormBase" id="CBG02597">
    <property type="protein sequence ID" value="CBP43093"/>
    <property type="gene ID" value="WBGene00025620"/>
</dbReference>
<dbReference type="GO" id="GO:1905515">
    <property type="term" value="P:non-motile cilium assembly"/>
    <property type="evidence" value="ECO:0000318"/>
    <property type="project" value="GO_Central"/>
</dbReference>
<dbReference type="OMA" id="PPDFNAD"/>
<evidence type="ECO:0000256" key="4">
    <source>
        <dbReference type="ARBA" id="ARBA00023136"/>
    </source>
</evidence>
<organism evidence="7 8">
    <name type="scientific">Caenorhabditis briggsae</name>
    <dbReference type="NCBI Taxonomy" id="6238"/>
    <lineage>
        <taxon>Eukaryota</taxon>
        <taxon>Metazoa</taxon>
        <taxon>Ecdysozoa</taxon>
        <taxon>Nematoda</taxon>
        <taxon>Chromadorea</taxon>
        <taxon>Rhabditida</taxon>
        <taxon>Rhabditina</taxon>
        <taxon>Rhabditomorpha</taxon>
        <taxon>Rhabditoidea</taxon>
        <taxon>Rhabditidae</taxon>
        <taxon>Peloderinae</taxon>
        <taxon>Caenorhabditis</taxon>
    </lineage>
</organism>